<dbReference type="SUPFAM" id="SSF158472">
    <property type="entry name" value="HAMP domain-like"/>
    <property type="match status" value="1"/>
</dbReference>
<feature type="region of interest" description="Disordered" evidence="10">
    <location>
        <begin position="1"/>
        <end position="22"/>
    </location>
</feature>
<comment type="similarity">
    <text evidence="8">Belongs to the methyl-accepting chemotaxis (MCP) protein family.</text>
</comment>
<dbReference type="PANTHER" id="PTHR32089:SF114">
    <property type="entry name" value="METHYL-ACCEPTING CHEMOTAXIS PROTEIN MCPB"/>
    <property type="match status" value="1"/>
</dbReference>
<keyword evidence="6 11" id="KW-0472">Membrane</keyword>
<dbReference type="CDD" id="cd18773">
    <property type="entry name" value="PDC1_HK_sensor"/>
    <property type="match status" value="1"/>
</dbReference>
<dbReference type="InterPro" id="IPR003660">
    <property type="entry name" value="HAMP_dom"/>
</dbReference>
<comment type="caution">
    <text evidence="14">The sequence shown here is derived from an EMBL/GenBank/DDBJ whole genome shotgun (WGS) entry which is preliminary data.</text>
</comment>
<dbReference type="Gene3D" id="3.30.450.20">
    <property type="entry name" value="PAS domain"/>
    <property type="match status" value="1"/>
</dbReference>
<evidence type="ECO:0000256" key="1">
    <source>
        <dbReference type="ARBA" id="ARBA00004651"/>
    </source>
</evidence>
<dbReference type="STRING" id="128403.WA1_35185"/>
<evidence type="ECO:0000256" key="8">
    <source>
        <dbReference type="ARBA" id="ARBA00029447"/>
    </source>
</evidence>
<dbReference type="SMART" id="SM00283">
    <property type="entry name" value="MA"/>
    <property type="match status" value="1"/>
</dbReference>
<evidence type="ECO:0000256" key="4">
    <source>
        <dbReference type="ARBA" id="ARBA00022692"/>
    </source>
</evidence>
<protein>
    <recommendedName>
        <fullName evidence="16">Chemotaxis protein</fullName>
    </recommendedName>
</protein>
<dbReference type="PANTHER" id="PTHR32089">
    <property type="entry name" value="METHYL-ACCEPTING CHEMOTAXIS PROTEIN MCPB"/>
    <property type="match status" value="1"/>
</dbReference>
<keyword evidence="4 11" id="KW-0812">Transmembrane</keyword>
<dbReference type="PRINTS" id="PR00260">
    <property type="entry name" value="CHEMTRNSDUCR"/>
</dbReference>
<keyword evidence="2" id="KW-1003">Cell membrane</keyword>
<dbReference type="Pfam" id="PF00672">
    <property type="entry name" value="HAMP"/>
    <property type="match status" value="1"/>
</dbReference>
<evidence type="ECO:0000256" key="10">
    <source>
        <dbReference type="SAM" id="MobiDB-lite"/>
    </source>
</evidence>
<organism evidence="14 15">
    <name type="scientific">Scytonema hofmannii PCC 7110</name>
    <dbReference type="NCBI Taxonomy" id="128403"/>
    <lineage>
        <taxon>Bacteria</taxon>
        <taxon>Bacillati</taxon>
        <taxon>Cyanobacteriota</taxon>
        <taxon>Cyanophyceae</taxon>
        <taxon>Nostocales</taxon>
        <taxon>Scytonemataceae</taxon>
        <taxon>Scytonema</taxon>
    </lineage>
</organism>
<dbReference type="PROSITE" id="PS50111">
    <property type="entry name" value="CHEMOTAXIS_TRANSDUC_2"/>
    <property type="match status" value="1"/>
</dbReference>
<dbReference type="InterPro" id="IPR004089">
    <property type="entry name" value="MCPsignal_dom"/>
</dbReference>
<dbReference type="Pfam" id="PF00015">
    <property type="entry name" value="MCPsignal"/>
    <property type="match status" value="1"/>
</dbReference>
<dbReference type="SUPFAM" id="SSF58104">
    <property type="entry name" value="Methyl-accepting chemotaxis protein (MCP) signaling domain"/>
    <property type="match status" value="1"/>
</dbReference>
<gene>
    <name evidence="14" type="ORF">WA1_35185</name>
</gene>
<evidence type="ECO:0000259" key="12">
    <source>
        <dbReference type="PROSITE" id="PS50111"/>
    </source>
</evidence>
<dbReference type="GO" id="GO:0004888">
    <property type="term" value="F:transmembrane signaling receptor activity"/>
    <property type="evidence" value="ECO:0007669"/>
    <property type="project" value="InterPro"/>
</dbReference>
<dbReference type="InterPro" id="IPR004090">
    <property type="entry name" value="Chemotax_Me-accpt_rcpt"/>
</dbReference>
<feature type="domain" description="HAMP" evidence="13">
    <location>
        <begin position="445"/>
        <end position="496"/>
    </location>
</feature>
<dbReference type="GO" id="GO:0006935">
    <property type="term" value="P:chemotaxis"/>
    <property type="evidence" value="ECO:0007669"/>
    <property type="project" value="UniProtKB-KW"/>
</dbReference>
<evidence type="ECO:0000256" key="9">
    <source>
        <dbReference type="PROSITE-ProRule" id="PRU00284"/>
    </source>
</evidence>
<evidence type="ECO:0000256" key="2">
    <source>
        <dbReference type="ARBA" id="ARBA00022475"/>
    </source>
</evidence>
<proteinExistence type="inferred from homology"/>
<evidence type="ECO:0000256" key="7">
    <source>
        <dbReference type="ARBA" id="ARBA00023224"/>
    </source>
</evidence>
<keyword evidence="3" id="KW-0145">Chemotaxis</keyword>
<dbReference type="EMBL" id="ANNX02000039">
    <property type="protein sequence ID" value="KYC38778.1"/>
    <property type="molecule type" value="Genomic_DNA"/>
</dbReference>
<comment type="subcellular location">
    <subcellularLocation>
        <location evidence="1">Cell membrane</location>
        <topology evidence="1">Multi-pass membrane protein</topology>
    </subcellularLocation>
</comment>
<dbReference type="OrthoDB" id="419276at2"/>
<keyword evidence="15" id="KW-1185">Reference proteome</keyword>
<dbReference type="GO" id="GO:0007165">
    <property type="term" value="P:signal transduction"/>
    <property type="evidence" value="ECO:0007669"/>
    <property type="project" value="UniProtKB-KW"/>
</dbReference>
<feature type="transmembrane region" description="Helical" evidence="11">
    <location>
        <begin position="369"/>
        <end position="389"/>
    </location>
</feature>
<evidence type="ECO:0000256" key="5">
    <source>
        <dbReference type="ARBA" id="ARBA00022989"/>
    </source>
</evidence>
<evidence type="ECO:0000313" key="15">
    <source>
        <dbReference type="Proteomes" id="UP000076925"/>
    </source>
</evidence>
<feature type="domain" description="HAMP" evidence="13">
    <location>
        <begin position="390"/>
        <end position="442"/>
    </location>
</feature>
<reference evidence="14 15" key="1">
    <citation type="journal article" date="2013" name="Genome Biol. Evol.">
        <title>Genomes of Stigonematalean cyanobacteria (subsection V) and the evolution of oxygenic photosynthesis from prokaryotes to plastids.</title>
        <authorList>
            <person name="Dagan T."/>
            <person name="Roettger M."/>
            <person name="Stucken K."/>
            <person name="Landan G."/>
            <person name="Koch R."/>
            <person name="Major P."/>
            <person name="Gould S.B."/>
            <person name="Goremykin V.V."/>
            <person name="Rippka R."/>
            <person name="Tandeau de Marsac N."/>
            <person name="Gugger M."/>
            <person name="Lockhart P.J."/>
            <person name="Allen J.F."/>
            <person name="Brune I."/>
            <person name="Maus I."/>
            <person name="Puhler A."/>
            <person name="Martin W.F."/>
        </authorList>
    </citation>
    <scope>NUCLEOTIDE SEQUENCE [LARGE SCALE GENOMIC DNA]</scope>
    <source>
        <strain evidence="14 15">PCC 7110</strain>
    </source>
</reference>
<dbReference type="SMART" id="SM00304">
    <property type="entry name" value="HAMP"/>
    <property type="match status" value="2"/>
</dbReference>
<evidence type="ECO:0000256" key="3">
    <source>
        <dbReference type="ARBA" id="ARBA00022500"/>
    </source>
</evidence>
<evidence type="ECO:0008006" key="16">
    <source>
        <dbReference type="Google" id="ProtNLM"/>
    </source>
</evidence>
<dbReference type="Proteomes" id="UP000076925">
    <property type="component" value="Unassembled WGS sequence"/>
</dbReference>
<evidence type="ECO:0000313" key="14">
    <source>
        <dbReference type="EMBL" id="KYC38778.1"/>
    </source>
</evidence>
<evidence type="ECO:0000256" key="6">
    <source>
        <dbReference type="ARBA" id="ARBA00023136"/>
    </source>
</evidence>
<dbReference type="Gene3D" id="6.10.340.10">
    <property type="match status" value="1"/>
</dbReference>
<evidence type="ECO:0000259" key="13">
    <source>
        <dbReference type="PROSITE" id="PS50885"/>
    </source>
</evidence>
<dbReference type="CDD" id="cd11386">
    <property type="entry name" value="MCP_signal"/>
    <property type="match status" value="1"/>
</dbReference>
<feature type="domain" description="Methyl-accepting transducer" evidence="12">
    <location>
        <begin position="501"/>
        <end position="737"/>
    </location>
</feature>
<dbReference type="RefSeq" id="WP_017745968.1">
    <property type="nucleotide sequence ID" value="NZ_KQ976354.1"/>
</dbReference>
<sequence>MAQNPLGSFIPDSQKANKSRNSLKTRQLSIQWRKASWWKALSLTMLNAIATLPKSLPRKVTALAIATSVIPVATVGGIAYTLASRTITEQIIAEQENRILGMRGVVSTTINRFVEDAEAIAKSPLLVNPQQVDTTVSDPSLFANTYLSTKATEEQKVALLNSFIEASNEKYDSIAIVDTTGKLLYQSHSSHSFNPYKDYNSEEYVKRAIETQSPAINNPSTNLSSGKSHLEVAAPIKNTKTGEMDGVVLVQMSAEHLAEILRYIQGQTWEYEIVGPDGQVFAATEPELIGHPAQADYEGFSESWTQTSEQLHKGLIVTRIAQDKNDREQVLASFIGMTELKGVQEPGWAVGIVRPTVEAFTHLGRLRQVLLIGIGSAALLVGITAAILVKRATRPLLAATKAVEKMGHGKLHTRLSVQGEDELAVLCSTINNMAEQIQKFVKEKELLQKRVFELLVEVDPVSQGDLTVYAKVTDDEVGTVADSYNYVIESLREIVIQVKSATNQVEVTASNSGELVQTLVEGALQQSEKMTAAIQRIQAMADSINAVSANARAAEATVQQATETVQMGNEMMTLTIEGIVSVREIVTETSKKVKYLGESSQKISTVVNLIKNFAEQTNVLALNASIEASRAGEEGKGFAIVAEEIRELAQQSAKATDDIEKLIFNIQRATSEVVAAMEVGTEQVVSGTKLVDETLLGLNQIFTANTQINQVVEEIVRATMEQSQNSALVTQTMTEVAKIADNTAKSASDVSTSFEELLTVAQLLQESVSQFKVQ</sequence>
<dbReference type="InterPro" id="IPR033479">
    <property type="entry name" value="dCache_1"/>
</dbReference>
<dbReference type="Pfam" id="PF02743">
    <property type="entry name" value="dCache_1"/>
    <property type="match status" value="1"/>
</dbReference>
<dbReference type="CDD" id="cd06225">
    <property type="entry name" value="HAMP"/>
    <property type="match status" value="1"/>
</dbReference>
<name>A0A139X255_9CYAN</name>
<evidence type="ECO:0000256" key="11">
    <source>
        <dbReference type="SAM" id="Phobius"/>
    </source>
</evidence>
<keyword evidence="7 9" id="KW-0807">Transducer</keyword>
<dbReference type="PROSITE" id="PS50885">
    <property type="entry name" value="HAMP"/>
    <property type="match status" value="2"/>
</dbReference>
<dbReference type="Gene3D" id="1.10.287.950">
    <property type="entry name" value="Methyl-accepting chemotaxis protein"/>
    <property type="match status" value="1"/>
</dbReference>
<accession>A0A139X255</accession>
<keyword evidence="5 11" id="KW-1133">Transmembrane helix</keyword>
<feature type="transmembrane region" description="Helical" evidence="11">
    <location>
        <begin position="62"/>
        <end position="83"/>
    </location>
</feature>
<dbReference type="AlphaFoldDB" id="A0A139X255"/>
<dbReference type="GO" id="GO:0005886">
    <property type="term" value="C:plasma membrane"/>
    <property type="evidence" value="ECO:0007669"/>
    <property type="project" value="UniProtKB-SubCell"/>
</dbReference>